<comment type="caution">
    <text evidence="2">The sequence shown here is derived from an EMBL/GenBank/DDBJ whole genome shotgun (WGS) entry which is preliminary data.</text>
</comment>
<gene>
    <name evidence="2" type="ORF">KLO01_12670</name>
</gene>
<dbReference type="InterPro" id="IPR018712">
    <property type="entry name" value="Tle1-like_cat"/>
</dbReference>
<feature type="domain" description="T6SS Phospholipase effector Tle1-like catalytic" evidence="1">
    <location>
        <begin position="2"/>
        <end position="262"/>
    </location>
</feature>
<dbReference type="PANTHER" id="PTHR33840:SF1">
    <property type="entry name" value="TLE1 PHOSPHOLIPASE DOMAIN-CONTAINING PROTEIN"/>
    <property type="match status" value="1"/>
</dbReference>
<dbReference type="InterPro" id="IPR029058">
    <property type="entry name" value="AB_hydrolase_fold"/>
</dbReference>
<dbReference type="RefSeq" id="WP_147063308.1">
    <property type="nucleotide sequence ID" value="NZ_BAABDN010000001.1"/>
</dbReference>
<dbReference type="OrthoDB" id="4378831at2"/>
<evidence type="ECO:0000259" key="1">
    <source>
        <dbReference type="Pfam" id="PF09994"/>
    </source>
</evidence>
<organism evidence="2 3">
    <name type="scientific">Knoellia locipacati</name>
    <dbReference type="NCBI Taxonomy" id="882824"/>
    <lineage>
        <taxon>Bacteria</taxon>
        <taxon>Bacillati</taxon>
        <taxon>Actinomycetota</taxon>
        <taxon>Actinomycetes</taxon>
        <taxon>Micrococcales</taxon>
        <taxon>Intrasporangiaceae</taxon>
        <taxon>Knoellia</taxon>
    </lineage>
</organism>
<dbReference type="Pfam" id="PF09994">
    <property type="entry name" value="T6SS_Tle1-like_cat"/>
    <property type="match status" value="1"/>
</dbReference>
<dbReference type="Proteomes" id="UP000321793">
    <property type="component" value="Unassembled WGS sequence"/>
</dbReference>
<reference evidence="2 3" key="1">
    <citation type="submission" date="2019-07" db="EMBL/GenBank/DDBJ databases">
        <title>Whole genome shotgun sequence of Knoellia locipacati NBRC 109775.</title>
        <authorList>
            <person name="Hosoyama A."/>
            <person name="Uohara A."/>
            <person name="Ohji S."/>
            <person name="Ichikawa N."/>
        </authorList>
    </citation>
    <scope>NUCLEOTIDE SEQUENCE [LARGE SCALE GENOMIC DNA]</scope>
    <source>
        <strain evidence="2 3">NBRC 109775</strain>
    </source>
</reference>
<name>A0A512SZ39_9MICO</name>
<evidence type="ECO:0000313" key="3">
    <source>
        <dbReference type="Proteomes" id="UP000321793"/>
    </source>
</evidence>
<accession>A0A512SZ39</accession>
<sequence length="358" mass="40212">MKNIVICFDGTGNQVRARDNTSVVRLFSLLDLSDAARQVGYYDPGVGTMGSSRSWTPWGQATTKVLGLGFGMGLRENLGEAYEFLMRRYQDGDAIYVFGFSRGAYTARALCGMLLKLGLLRDGAQNLVPYAVSLFTARDPDWVRLGQFGSALSRKGIDGRMGVRVHYLGIWDTVKAAGMLRGGLKWPDTRQLPNVDRIRHAVSIDEKRRPFEEYLVHDVVKPAKNAPPRSLSEVWFAGVHSDVGGTFEDHELSDIALKWMVEDAVAWDLLVRPEPYAEAVTVERDYAHGRVHEMGRTWALLGYRHRTVPDDALVHASVQDRVARDPAYASRLPARHRWDDPQWFERRAPEEPAATSPN</sequence>
<dbReference type="AlphaFoldDB" id="A0A512SZ39"/>
<proteinExistence type="predicted"/>
<keyword evidence="3" id="KW-1185">Reference proteome</keyword>
<dbReference type="EMBL" id="BKBA01000004">
    <property type="protein sequence ID" value="GEQ13220.1"/>
    <property type="molecule type" value="Genomic_DNA"/>
</dbReference>
<protein>
    <recommendedName>
        <fullName evidence="1">T6SS Phospholipase effector Tle1-like catalytic domain-containing protein</fullName>
    </recommendedName>
</protein>
<dbReference type="SUPFAM" id="SSF53474">
    <property type="entry name" value="alpha/beta-Hydrolases"/>
    <property type="match status" value="1"/>
</dbReference>
<dbReference type="PANTHER" id="PTHR33840">
    <property type="match status" value="1"/>
</dbReference>
<evidence type="ECO:0000313" key="2">
    <source>
        <dbReference type="EMBL" id="GEQ13220.1"/>
    </source>
</evidence>